<dbReference type="OrthoDB" id="4775590at2"/>
<feature type="signal peptide" evidence="1">
    <location>
        <begin position="1"/>
        <end position="30"/>
    </location>
</feature>
<sequence>MRILTRSLRYALGTVAVGAAMLASTAVAHAQPFAGGYPGTWGQEVKACNLSACYPGGTDRGDYVNSQARDDSGRGYAQEIQDLANPGRALPSPF</sequence>
<feature type="chain" id="PRO_5011763659" evidence="1">
    <location>
        <begin position="31"/>
        <end position="94"/>
    </location>
</feature>
<proteinExistence type="predicted"/>
<organism evidence="2 3">
    <name type="scientific">Raineyella antarctica</name>
    <dbReference type="NCBI Taxonomy" id="1577474"/>
    <lineage>
        <taxon>Bacteria</taxon>
        <taxon>Bacillati</taxon>
        <taxon>Actinomycetota</taxon>
        <taxon>Actinomycetes</taxon>
        <taxon>Propionibacteriales</taxon>
        <taxon>Propionibacteriaceae</taxon>
        <taxon>Raineyella</taxon>
    </lineage>
</organism>
<evidence type="ECO:0000313" key="3">
    <source>
        <dbReference type="Proteomes" id="UP000199086"/>
    </source>
</evidence>
<dbReference type="RefSeq" id="WP_139283172.1">
    <property type="nucleotide sequence ID" value="NZ_FMYF01000004.1"/>
</dbReference>
<accession>A0A1G6GKJ9</accession>
<dbReference type="Proteomes" id="UP000199086">
    <property type="component" value="Unassembled WGS sequence"/>
</dbReference>
<keyword evidence="3" id="KW-1185">Reference proteome</keyword>
<name>A0A1G6GKJ9_9ACTN</name>
<evidence type="ECO:0000313" key="2">
    <source>
        <dbReference type="EMBL" id="SDB82528.1"/>
    </source>
</evidence>
<reference evidence="2 3" key="1">
    <citation type="submission" date="2016-06" db="EMBL/GenBank/DDBJ databases">
        <authorList>
            <person name="Olsen C.W."/>
            <person name="Carey S."/>
            <person name="Hinshaw L."/>
            <person name="Karasin A.I."/>
        </authorList>
    </citation>
    <scope>NUCLEOTIDE SEQUENCE [LARGE SCALE GENOMIC DNA]</scope>
    <source>
        <strain evidence="2 3">LZ-22</strain>
    </source>
</reference>
<gene>
    <name evidence="2" type="ORF">GA0111570_10410</name>
</gene>
<evidence type="ECO:0000256" key="1">
    <source>
        <dbReference type="SAM" id="SignalP"/>
    </source>
</evidence>
<keyword evidence="1" id="KW-0732">Signal</keyword>
<protein>
    <submittedName>
        <fullName evidence="2">Uncharacterized protein</fullName>
    </submittedName>
</protein>
<dbReference type="EMBL" id="FMYF01000004">
    <property type="protein sequence ID" value="SDB82528.1"/>
    <property type="molecule type" value="Genomic_DNA"/>
</dbReference>
<dbReference type="AlphaFoldDB" id="A0A1G6GKJ9"/>